<proteinExistence type="inferred from homology"/>
<sequence length="183" mass="19777">MSKIGRQPILIPEGVTVKISGREVEITGPKGSLVHTLPRRISVVADNENVVVSSEIKSKQDRSLYGTTRALIANMVKGVKDGWVKELELVGTGYRAEVAGADLVLTVGYSHPVKIAAPEGIKFSVEKTLITVEGRDRRLVGQIAANIRMVRPPEPYKGKGIKYRNEVVRRKAGKAAKTVGAPA</sequence>
<dbReference type="FunFam" id="3.90.930.12:FF:000001">
    <property type="entry name" value="50S ribosomal protein L6"/>
    <property type="match status" value="1"/>
</dbReference>
<dbReference type="HAMAP" id="MF_01365_B">
    <property type="entry name" value="Ribosomal_uL6_B"/>
    <property type="match status" value="1"/>
</dbReference>
<dbReference type="InterPro" id="IPR002358">
    <property type="entry name" value="Ribosomal_uL6_CS"/>
</dbReference>
<dbReference type="InterPro" id="IPR019906">
    <property type="entry name" value="Ribosomal_uL6_bac-type"/>
</dbReference>
<dbReference type="Pfam" id="PF00347">
    <property type="entry name" value="Ribosomal_L6"/>
    <property type="match status" value="2"/>
</dbReference>
<dbReference type="InterPro" id="IPR020040">
    <property type="entry name" value="Ribosomal_uL6_a/b-dom"/>
</dbReference>
<evidence type="ECO:0000256" key="3">
    <source>
        <dbReference type="ARBA" id="ARBA00022884"/>
    </source>
</evidence>
<accession>A0A1F7XLP9</accession>
<dbReference type="PANTHER" id="PTHR11655">
    <property type="entry name" value="60S/50S RIBOSOMAL PROTEIN L6/L9"/>
    <property type="match status" value="1"/>
</dbReference>
<dbReference type="InterPro" id="IPR000702">
    <property type="entry name" value="Ribosomal_uL6-like"/>
</dbReference>
<keyword evidence="2 6" id="KW-0699">rRNA-binding</keyword>
<dbReference type="PRINTS" id="PR00059">
    <property type="entry name" value="RIBOSOMALL6"/>
</dbReference>
<dbReference type="STRING" id="1802485.A2V97_04210"/>
<dbReference type="PIRSF" id="PIRSF002162">
    <property type="entry name" value="Ribosomal_L6"/>
    <property type="match status" value="1"/>
</dbReference>
<protein>
    <recommendedName>
        <fullName evidence="6">Large ribosomal subunit protein uL6</fullName>
    </recommendedName>
</protein>
<evidence type="ECO:0000256" key="6">
    <source>
        <dbReference type="HAMAP-Rule" id="MF_01365"/>
    </source>
</evidence>
<dbReference type="FunFam" id="3.90.930.12:FF:000002">
    <property type="entry name" value="50S ribosomal protein L6"/>
    <property type="match status" value="1"/>
</dbReference>
<keyword evidence="3 6" id="KW-0694">RNA-binding</keyword>
<organism evidence="10 11">
    <name type="scientific">Candidatus Woesebacteria bacterium RBG_16_42_24</name>
    <dbReference type="NCBI Taxonomy" id="1802485"/>
    <lineage>
        <taxon>Bacteria</taxon>
        <taxon>Candidatus Woeseibacteriota</taxon>
    </lineage>
</organism>
<evidence type="ECO:0000256" key="4">
    <source>
        <dbReference type="ARBA" id="ARBA00022980"/>
    </source>
</evidence>
<dbReference type="InterPro" id="IPR036789">
    <property type="entry name" value="Ribosomal_uL6-like_a/b-dom_sf"/>
</dbReference>
<evidence type="ECO:0000313" key="10">
    <source>
        <dbReference type="EMBL" id="OGM15941.1"/>
    </source>
</evidence>
<comment type="caution">
    <text evidence="10">The sequence shown here is derived from an EMBL/GenBank/DDBJ whole genome shotgun (WGS) entry which is preliminary data.</text>
</comment>
<evidence type="ECO:0000256" key="8">
    <source>
        <dbReference type="RuleBase" id="RU003870"/>
    </source>
</evidence>
<dbReference type="EMBL" id="MGFX01000001">
    <property type="protein sequence ID" value="OGM15941.1"/>
    <property type="molecule type" value="Genomic_DNA"/>
</dbReference>
<feature type="domain" description="Large ribosomal subunit protein uL6 alpha-beta" evidence="9">
    <location>
        <begin position="11"/>
        <end position="82"/>
    </location>
</feature>
<evidence type="ECO:0000313" key="11">
    <source>
        <dbReference type="Proteomes" id="UP000177382"/>
    </source>
</evidence>
<feature type="domain" description="Large ribosomal subunit protein uL6 alpha-beta" evidence="9">
    <location>
        <begin position="90"/>
        <end position="163"/>
    </location>
</feature>
<evidence type="ECO:0000259" key="9">
    <source>
        <dbReference type="Pfam" id="PF00347"/>
    </source>
</evidence>
<dbReference type="PANTHER" id="PTHR11655:SF14">
    <property type="entry name" value="LARGE RIBOSOMAL SUBUNIT PROTEIN UL6M"/>
    <property type="match status" value="1"/>
</dbReference>
<name>A0A1F7XLP9_9BACT</name>
<dbReference type="GO" id="GO:0019843">
    <property type="term" value="F:rRNA binding"/>
    <property type="evidence" value="ECO:0007669"/>
    <property type="project" value="UniProtKB-UniRule"/>
</dbReference>
<comment type="subunit">
    <text evidence="6">Part of the 50S ribosomal subunit.</text>
</comment>
<gene>
    <name evidence="6" type="primary">rplF</name>
    <name evidence="10" type="ORF">A2V97_04210</name>
</gene>
<evidence type="ECO:0000256" key="2">
    <source>
        <dbReference type="ARBA" id="ARBA00022730"/>
    </source>
</evidence>
<dbReference type="AlphaFoldDB" id="A0A1F7XLP9"/>
<evidence type="ECO:0000256" key="5">
    <source>
        <dbReference type="ARBA" id="ARBA00023274"/>
    </source>
</evidence>
<keyword evidence="5 6" id="KW-0687">Ribonucleoprotein</keyword>
<keyword evidence="4 6" id="KW-0689">Ribosomal protein</keyword>
<dbReference type="PROSITE" id="PS00525">
    <property type="entry name" value="RIBOSOMAL_L6_1"/>
    <property type="match status" value="1"/>
</dbReference>
<comment type="similarity">
    <text evidence="1 6 7">Belongs to the universal ribosomal protein uL6 family.</text>
</comment>
<dbReference type="GO" id="GO:0022625">
    <property type="term" value="C:cytosolic large ribosomal subunit"/>
    <property type="evidence" value="ECO:0007669"/>
    <property type="project" value="UniProtKB-UniRule"/>
</dbReference>
<dbReference type="SUPFAM" id="SSF56053">
    <property type="entry name" value="Ribosomal protein L6"/>
    <property type="match status" value="2"/>
</dbReference>
<evidence type="ECO:0000256" key="7">
    <source>
        <dbReference type="RuleBase" id="RU003869"/>
    </source>
</evidence>
<comment type="function">
    <text evidence="6 8">This protein binds to the 23S rRNA, and is important in its secondary structure. It is located near the subunit interface in the base of the L7/L12 stalk, and near the tRNA binding site of the peptidyltransferase center.</text>
</comment>
<dbReference type="GO" id="GO:0002181">
    <property type="term" value="P:cytoplasmic translation"/>
    <property type="evidence" value="ECO:0007669"/>
    <property type="project" value="TreeGrafter"/>
</dbReference>
<dbReference type="Gene3D" id="3.90.930.12">
    <property type="entry name" value="Ribosomal protein L6, alpha-beta domain"/>
    <property type="match status" value="2"/>
</dbReference>
<reference evidence="10 11" key="1">
    <citation type="journal article" date="2016" name="Nat. Commun.">
        <title>Thousands of microbial genomes shed light on interconnected biogeochemical processes in an aquifer system.</title>
        <authorList>
            <person name="Anantharaman K."/>
            <person name="Brown C.T."/>
            <person name="Hug L.A."/>
            <person name="Sharon I."/>
            <person name="Castelle C.J."/>
            <person name="Probst A.J."/>
            <person name="Thomas B.C."/>
            <person name="Singh A."/>
            <person name="Wilkins M.J."/>
            <person name="Karaoz U."/>
            <person name="Brodie E.L."/>
            <person name="Williams K.H."/>
            <person name="Hubbard S.S."/>
            <person name="Banfield J.F."/>
        </authorList>
    </citation>
    <scope>NUCLEOTIDE SEQUENCE [LARGE SCALE GENOMIC DNA]</scope>
</reference>
<dbReference type="NCBIfam" id="TIGR03654">
    <property type="entry name" value="L6_bact"/>
    <property type="match status" value="1"/>
</dbReference>
<dbReference type="Proteomes" id="UP000177382">
    <property type="component" value="Unassembled WGS sequence"/>
</dbReference>
<evidence type="ECO:0000256" key="1">
    <source>
        <dbReference type="ARBA" id="ARBA00009356"/>
    </source>
</evidence>
<dbReference type="GO" id="GO:0003735">
    <property type="term" value="F:structural constituent of ribosome"/>
    <property type="evidence" value="ECO:0007669"/>
    <property type="project" value="UniProtKB-UniRule"/>
</dbReference>